<comment type="caution">
    <text evidence="1">The sequence shown here is derived from an EMBL/GenBank/DDBJ whole genome shotgun (WGS) entry which is preliminary data.</text>
</comment>
<reference evidence="1 2" key="1">
    <citation type="submission" date="2018-08" db="EMBL/GenBank/DDBJ databases">
        <title>A genome reference for cultivated species of the human gut microbiota.</title>
        <authorList>
            <person name="Zou Y."/>
            <person name="Xue W."/>
            <person name="Luo G."/>
        </authorList>
    </citation>
    <scope>NUCLEOTIDE SEQUENCE [LARGE SCALE GENOMIC DNA]</scope>
    <source>
        <strain evidence="1 2">AF22-3AC</strain>
    </source>
</reference>
<dbReference type="GO" id="GO:0003677">
    <property type="term" value="F:DNA binding"/>
    <property type="evidence" value="ECO:0007669"/>
    <property type="project" value="InterPro"/>
</dbReference>
<sequence>MNCITETFEIKIIEKTWFVEKIGKSFRYTKTDACNYCHPGLEQLSEIAKILLVEPQKLYI</sequence>
<gene>
    <name evidence="1" type="ORF">DWX97_18270</name>
</gene>
<dbReference type="AlphaFoldDB" id="A0A412ID31"/>
<accession>A0A412ID31</accession>
<evidence type="ECO:0000313" key="1">
    <source>
        <dbReference type="EMBL" id="RGS34788.1"/>
    </source>
</evidence>
<dbReference type="EMBL" id="QRVJ01000019">
    <property type="protein sequence ID" value="RGS34788.1"/>
    <property type="molecule type" value="Genomic_DNA"/>
</dbReference>
<dbReference type="Gene3D" id="1.10.260.40">
    <property type="entry name" value="lambda repressor-like DNA-binding domains"/>
    <property type="match status" value="1"/>
</dbReference>
<organism evidence="1 2">
    <name type="scientific">Bacteroides cellulosilyticus</name>
    <dbReference type="NCBI Taxonomy" id="246787"/>
    <lineage>
        <taxon>Bacteria</taxon>
        <taxon>Pseudomonadati</taxon>
        <taxon>Bacteroidota</taxon>
        <taxon>Bacteroidia</taxon>
        <taxon>Bacteroidales</taxon>
        <taxon>Bacteroidaceae</taxon>
        <taxon>Bacteroides</taxon>
    </lineage>
</organism>
<dbReference type="InterPro" id="IPR010982">
    <property type="entry name" value="Lambda_DNA-bd_dom_sf"/>
</dbReference>
<protein>
    <submittedName>
        <fullName evidence="1">Transcriptional regulator</fullName>
    </submittedName>
</protein>
<name>A0A412ID31_9BACE</name>
<dbReference type="Proteomes" id="UP000283341">
    <property type="component" value="Unassembled WGS sequence"/>
</dbReference>
<proteinExistence type="predicted"/>
<evidence type="ECO:0000313" key="2">
    <source>
        <dbReference type="Proteomes" id="UP000283341"/>
    </source>
</evidence>